<accession>A0A0A9CBE8</accession>
<name>A0A0A9CBE8_ARUDO</name>
<protein>
    <submittedName>
        <fullName evidence="1">Uncharacterized protein</fullName>
    </submittedName>
</protein>
<dbReference type="EMBL" id="GBRH01224984">
    <property type="protein sequence ID" value="JAD72911.1"/>
    <property type="molecule type" value="Transcribed_RNA"/>
</dbReference>
<sequence>MLAASCSMCCITLYRWLADDYLLYHILCKSEYKY</sequence>
<dbReference type="AlphaFoldDB" id="A0A0A9CBE8"/>
<reference evidence="1" key="1">
    <citation type="submission" date="2014-09" db="EMBL/GenBank/DDBJ databases">
        <authorList>
            <person name="Magalhaes I.L.F."/>
            <person name="Oliveira U."/>
            <person name="Santos F.R."/>
            <person name="Vidigal T.H.D.A."/>
            <person name="Brescovit A.D."/>
            <person name="Santos A.J."/>
        </authorList>
    </citation>
    <scope>NUCLEOTIDE SEQUENCE</scope>
    <source>
        <tissue evidence="1">Shoot tissue taken approximately 20 cm above the soil surface</tissue>
    </source>
</reference>
<reference evidence="1" key="2">
    <citation type="journal article" date="2015" name="Data Brief">
        <title>Shoot transcriptome of the giant reed, Arundo donax.</title>
        <authorList>
            <person name="Barrero R.A."/>
            <person name="Guerrero F.D."/>
            <person name="Moolhuijzen P."/>
            <person name="Goolsby J.A."/>
            <person name="Tidwell J."/>
            <person name="Bellgard S.E."/>
            <person name="Bellgard M.I."/>
        </authorList>
    </citation>
    <scope>NUCLEOTIDE SEQUENCE</scope>
    <source>
        <tissue evidence="1">Shoot tissue taken approximately 20 cm above the soil surface</tissue>
    </source>
</reference>
<evidence type="ECO:0000313" key="1">
    <source>
        <dbReference type="EMBL" id="JAD72911.1"/>
    </source>
</evidence>
<proteinExistence type="predicted"/>
<organism evidence="1">
    <name type="scientific">Arundo donax</name>
    <name type="common">Giant reed</name>
    <name type="synonym">Donax arundinaceus</name>
    <dbReference type="NCBI Taxonomy" id="35708"/>
    <lineage>
        <taxon>Eukaryota</taxon>
        <taxon>Viridiplantae</taxon>
        <taxon>Streptophyta</taxon>
        <taxon>Embryophyta</taxon>
        <taxon>Tracheophyta</taxon>
        <taxon>Spermatophyta</taxon>
        <taxon>Magnoliopsida</taxon>
        <taxon>Liliopsida</taxon>
        <taxon>Poales</taxon>
        <taxon>Poaceae</taxon>
        <taxon>PACMAD clade</taxon>
        <taxon>Arundinoideae</taxon>
        <taxon>Arundineae</taxon>
        <taxon>Arundo</taxon>
    </lineage>
</organism>